<dbReference type="FunFam" id="1.10.390.10:FF:000003">
    <property type="entry name" value="Leukotriene A(4) hydrolase"/>
    <property type="match status" value="1"/>
</dbReference>
<keyword evidence="7 11" id="KW-0862">Zinc</keyword>
<evidence type="ECO:0000256" key="11">
    <source>
        <dbReference type="PIRSR" id="PIRSR634015-3"/>
    </source>
</evidence>
<dbReference type="SUPFAM" id="SSF63737">
    <property type="entry name" value="Leukotriene A4 hydrolase N-terminal domain"/>
    <property type="match status" value="1"/>
</dbReference>
<name>T2MGM9_HYDVU</name>
<evidence type="ECO:0000256" key="8">
    <source>
        <dbReference type="ARBA" id="ARBA00023049"/>
    </source>
</evidence>
<dbReference type="FunFam" id="1.25.40.320:FF:000001">
    <property type="entry name" value="Leukotriene A(4) hydrolase"/>
    <property type="match status" value="1"/>
</dbReference>
<feature type="binding site" evidence="10">
    <location>
        <begin position="315"/>
        <end position="320"/>
    </location>
    <ligand>
        <name>a peptide</name>
        <dbReference type="ChEBI" id="CHEBI:60466"/>
    </ligand>
</feature>
<evidence type="ECO:0000256" key="6">
    <source>
        <dbReference type="ARBA" id="ARBA00022801"/>
    </source>
</evidence>
<dbReference type="AlphaFoldDB" id="T2MGM9"/>
<accession>T2MGM9</accession>
<keyword evidence="5 11" id="KW-0479">Metal-binding</keyword>
<keyword evidence="6 13" id="KW-0378">Hydrolase</keyword>
<evidence type="ECO:0000256" key="3">
    <source>
        <dbReference type="ARBA" id="ARBA00022490"/>
    </source>
</evidence>
<dbReference type="SMART" id="SM01263">
    <property type="entry name" value="Leuk-A4-hydro_C"/>
    <property type="match status" value="1"/>
</dbReference>
<feature type="active site" description="Proton acceptor" evidence="9">
    <location>
        <position position="345"/>
    </location>
</feature>
<evidence type="ECO:0000256" key="5">
    <source>
        <dbReference type="ARBA" id="ARBA00022723"/>
    </source>
</evidence>
<feature type="binding site" evidence="10">
    <location>
        <begin position="185"/>
        <end position="187"/>
    </location>
    <ligand>
        <name>a peptide</name>
        <dbReference type="ChEBI" id="CHEBI:60466"/>
    </ligand>
</feature>
<evidence type="ECO:0000256" key="9">
    <source>
        <dbReference type="PIRSR" id="PIRSR634015-1"/>
    </source>
</evidence>
<dbReference type="GO" id="GO:0004301">
    <property type="term" value="F:epoxide hydrolase activity"/>
    <property type="evidence" value="ECO:0007669"/>
    <property type="project" value="TreeGrafter"/>
</dbReference>
<feature type="binding site" evidence="11">
    <location>
        <position position="348"/>
    </location>
    <ligand>
        <name>Zn(2+)</name>
        <dbReference type="ChEBI" id="CHEBI:29105"/>
        <note>catalytic</note>
    </ligand>
</feature>
<dbReference type="Gene3D" id="1.25.40.320">
    <property type="entry name" value="Peptidase M1, leukotriene A4 hydrolase/aminopeptidase C-terminal domain"/>
    <property type="match status" value="1"/>
</dbReference>
<dbReference type="GO" id="GO:0008270">
    <property type="term" value="F:zinc ion binding"/>
    <property type="evidence" value="ECO:0007669"/>
    <property type="project" value="InterPro"/>
</dbReference>
<sequence length="663" mass="75498">MSDLILASNMKILKSKVNDDANAKVLKAFDLKTRQSICNTDTICKYVASLIKAMINSDPCSLSNIDSFQVTHLDWSIQVDFELQKLSCLAVQRFICLKDECTKLVLDTSQLNIETVLYNEDAVPFNVLPCIAPFGEPLEITIPSTKIGSEFTITIKYHTSSTASALQWLKPEQTLDKKYPYMFTQCQAIHARSLVPCQDSPCHKFTYSSKVIVPAELVALMSAVKGGEVILENNMKECSFQQKICVPSYLLAIAVGPLEFRDVGPRSKVWCEASMIDLCAFEFGKVEDMLKAGESLMGPYVWEQYDILVLPPSFPYGGMENPCLTFVTPTVVVGDRSLTSVIAHEITHSWTGNLVTNKTWEHFWLNEGFTRFLEGKIIGHLDGKLTQDFMAIDGWSHLHDSIEVFGKDNKLTALQPDLNGVDPDDSFSSVPYEKGYAFLYYIEHLVGGPDVFNVFLRQYIEKFKYKSIVTKDFKEFLCAYFMEKVNLSSEIDWDAWLYSPGMPPVQVIDMYDHTLATYSKKLADKWIMVSCNGDFSCFSEEDFKSFTVLQKIDFLTKLYQTSSLSLPAVIALSNIYKLSSYKNTEIKFAFLRLCVRSKWSERYDDVVNFLVQQGRMKFVRPLYREMFKNDEAKDLAIKTFQKHRHVYHSITSTMISKDLHLGS</sequence>
<keyword evidence="8" id="KW-0482">Metalloprotease</keyword>
<dbReference type="Pfam" id="PF09127">
    <property type="entry name" value="Leuk-A4-hydro_C"/>
    <property type="match status" value="1"/>
</dbReference>
<dbReference type="InterPro" id="IPR016024">
    <property type="entry name" value="ARM-type_fold"/>
</dbReference>
<reference evidence="13" key="1">
    <citation type="journal article" date="2013" name="Genome Biol. Evol.">
        <title>Punctuated emergences of genetic and phenotypic innovations in eumetazoan, bilaterian, euteleostome, and hominidae ancestors.</title>
        <authorList>
            <person name="Wenger Y."/>
            <person name="Galliot B."/>
        </authorList>
    </citation>
    <scope>NUCLEOTIDE SEQUENCE</scope>
    <source>
        <tissue evidence="13">Whole animals</tissue>
    </source>
</reference>
<dbReference type="InterPro" id="IPR034015">
    <property type="entry name" value="M1_LTA4H"/>
</dbReference>
<dbReference type="InterPro" id="IPR001930">
    <property type="entry name" value="Peptidase_M1"/>
</dbReference>
<feature type="binding site" evidence="10">
    <location>
        <begin position="615"/>
        <end position="617"/>
    </location>
    <ligand>
        <name>a peptide</name>
        <dbReference type="ChEBI" id="CHEBI:60466"/>
    </ligand>
</feature>
<dbReference type="EMBL" id="HAAD01005206">
    <property type="protein sequence ID" value="CDG71438.1"/>
    <property type="molecule type" value="mRNA"/>
</dbReference>
<evidence type="ECO:0000256" key="1">
    <source>
        <dbReference type="ARBA" id="ARBA00004496"/>
    </source>
</evidence>
<organism evidence="13">
    <name type="scientific">Hydra vulgaris</name>
    <name type="common">Hydra</name>
    <name type="synonym">Hydra attenuata</name>
    <dbReference type="NCBI Taxonomy" id="6087"/>
    <lineage>
        <taxon>Eukaryota</taxon>
        <taxon>Metazoa</taxon>
        <taxon>Cnidaria</taxon>
        <taxon>Hydrozoa</taxon>
        <taxon>Hydroidolina</taxon>
        <taxon>Anthoathecata</taxon>
        <taxon>Aplanulata</taxon>
        <taxon>Hydridae</taxon>
        <taxon>Hydra</taxon>
    </lineage>
</organism>
<evidence type="ECO:0000313" key="13">
    <source>
        <dbReference type="EMBL" id="CDG71438.1"/>
    </source>
</evidence>
<dbReference type="GO" id="GO:0006508">
    <property type="term" value="P:proteolysis"/>
    <property type="evidence" value="ECO:0007669"/>
    <property type="project" value="UniProtKB-KW"/>
</dbReference>
<dbReference type="Pfam" id="PF01433">
    <property type="entry name" value="Peptidase_M1"/>
    <property type="match status" value="1"/>
</dbReference>
<dbReference type="InterPro" id="IPR038502">
    <property type="entry name" value="M1_LTA-4_hydro/amino_C_sf"/>
</dbReference>
<dbReference type="SUPFAM" id="SSF55486">
    <property type="entry name" value="Metalloproteases ('zincins'), catalytic domain"/>
    <property type="match status" value="1"/>
</dbReference>
<dbReference type="Gene3D" id="2.60.40.1730">
    <property type="entry name" value="tricorn interacting facor f3 domain"/>
    <property type="match status" value="1"/>
</dbReference>
<dbReference type="InterPro" id="IPR014782">
    <property type="entry name" value="Peptidase_M1_dom"/>
</dbReference>
<feature type="domain" description="Peptidase M1 leukotriene A4 hydrolase/aminopeptidase C-terminal" evidence="12">
    <location>
        <begin position="514"/>
        <end position="659"/>
    </location>
</feature>
<dbReference type="Pfam" id="PF17900">
    <property type="entry name" value="Peptidase_M1_N"/>
    <property type="match status" value="1"/>
</dbReference>
<dbReference type="InterPro" id="IPR049980">
    <property type="entry name" value="LTA4H_cat"/>
</dbReference>
<feature type="non-terminal residue" evidence="13">
    <location>
        <position position="1"/>
    </location>
</feature>
<dbReference type="OrthoDB" id="79562at2759"/>
<dbReference type="InterPro" id="IPR042097">
    <property type="entry name" value="Aminopeptidase_N-like_N_sf"/>
</dbReference>
<comment type="subcellular location">
    <subcellularLocation>
        <location evidence="1">Cytoplasm</location>
    </subcellularLocation>
</comment>
<dbReference type="GO" id="GO:0043171">
    <property type="term" value="P:peptide catabolic process"/>
    <property type="evidence" value="ECO:0007669"/>
    <property type="project" value="TreeGrafter"/>
</dbReference>
<dbReference type="InterPro" id="IPR015211">
    <property type="entry name" value="Peptidase_M1_C"/>
</dbReference>
<evidence type="ECO:0000256" key="10">
    <source>
        <dbReference type="PIRSR" id="PIRSR634015-2"/>
    </source>
</evidence>
<dbReference type="SUPFAM" id="SSF48371">
    <property type="entry name" value="ARM repeat"/>
    <property type="match status" value="1"/>
</dbReference>
<keyword evidence="3" id="KW-0963">Cytoplasm</keyword>
<dbReference type="GO" id="GO:0005829">
    <property type="term" value="C:cytosol"/>
    <property type="evidence" value="ECO:0007669"/>
    <property type="project" value="TreeGrafter"/>
</dbReference>
<feature type="binding site" evidence="11">
    <location>
        <position position="367"/>
    </location>
    <ligand>
        <name>Zn(2+)</name>
        <dbReference type="ChEBI" id="CHEBI:29105"/>
        <note>catalytic</note>
    </ligand>
</feature>
<dbReference type="Gene3D" id="1.10.390.10">
    <property type="entry name" value="Neutral Protease Domain 2"/>
    <property type="match status" value="1"/>
</dbReference>
<feature type="binding site" evidence="11">
    <location>
        <position position="344"/>
    </location>
    <ligand>
        <name>Zn(2+)</name>
        <dbReference type="ChEBI" id="CHEBI:29105"/>
        <note>catalytic</note>
    </ligand>
</feature>
<dbReference type="PRINTS" id="PR00756">
    <property type="entry name" value="ALADIPTASE"/>
</dbReference>
<dbReference type="Gene3D" id="3.30.2010.30">
    <property type="match status" value="1"/>
</dbReference>
<evidence type="ECO:0000256" key="7">
    <source>
        <dbReference type="ARBA" id="ARBA00022833"/>
    </source>
</evidence>
<proteinExistence type="evidence at transcript level"/>
<dbReference type="InterPro" id="IPR045357">
    <property type="entry name" value="Aminopeptidase_N-like_N"/>
</dbReference>
<dbReference type="FunFam" id="2.60.40.1730:FF:000004">
    <property type="entry name" value="Leukotriene A(4) hydrolase"/>
    <property type="match status" value="1"/>
</dbReference>
<dbReference type="GO" id="GO:0070006">
    <property type="term" value="F:metalloaminopeptidase activity"/>
    <property type="evidence" value="ECO:0007669"/>
    <property type="project" value="UniProtKB-ARBA"/>
</dbReference>
<dbReference type="MEROPS" id="M01.004"/>
<dbReference type="PANTHER" id="PTHR45726:SF3">
    <property type="entry name" value="LEUKOTRIENE A-4 HYDROLASE"/>
    <property type="match status" value="1"/>
</dbReference>
<gene>
    <name evidence="13" type="primary">LTA4H</name>
</gene>
<feature type="active site" description="Proton donor" evidence="9">
    <location>
        <position position="432"/>
    </location>
</feature>
<evidence type="ECO:0000256" key="2">
    <source>
        <dbReference type="ARBA" id="ARBA00010136"/>
    </source>
</evidence>
<dbReference type="FunFam" id="3.30.2010.30:FF:000001">
    <property type="entry name" value="Leukotriene A(4) hydrolase"/>
    <property type="match status" value="1"/>
</dbReference>
<comment type="similarity">
    <text evidence="2">Belongs to the peptidase M1 family.</text>
</comment>
<evidence type="ECO:0000256" key="4">
    <source>
        <dbReference type="ARBA" id="ARBA00022670"/>
    </source>
</evidence>
<protein>
    <submittedName>
        <fullName evidence="13">Leukotriene A-4 hydrolase</fullName>
    </submittedName>
</protein>
<dbReference type="PANTHER" id="PTHR45726">
    <property type="entry name" value="LEUKOTRIENE A-4 HYDROLASE"/>
    <property type="match status" value="1"/>
</dbReference>
<dbReference type="CDD" id="cd09599">
    <property type="entry name" value="M1_LTA4H"/>
    <property type="match status" value="1"/>
</dbReference>
<keyword evidence="4" id="KW-0645">Protease</keyword>
<dbReference type="InterPro" id="IPR027268">
    <property type="entry name" value="Peptidase_M4/M1_CTD_sf"/>
</dbReference>
<evidence type="ECO:0000259" key="12">
    <source>
        <dbReference type="SMART" id="SM01263"/>
    </source>
</evidence>
<comment type="cofactor">
    <cofactor evidence="11">
        <name>Zn(2+)</name>
        <dbReference type="ChEBI" id="CHEBI:29105"/>
    </cofactor>
    <text evidence="11">Binds 1 zinc ion per subunit.</text>
</comment>